<dbReference type="AlphaFoldDB" id="A0A1X7S0Q3"/>
<keyword evidence="3" id="KW-1185">Reference proteome</keyword>
<feature type="compositionally biased region" description="Low complexity" evidence="1">
    <location>
        <begin position="107"/>
        <end position="116"/>
    </location>
</feature>
<gene>
    <name evidence="2" type="ORF">ZT3D7_G8419</name>
</gene>
<feature type="compositionally biased region" description="Acidic residues" evidence="1">
    <location>
        <begin position="344"/>
        <end position="355"/>
    </location>
</feature>
<accession>A0A1X7S0Q3</accession>
<dbReference type="EMBL" id="LT853699">
    <property type="protein sequence ID" value="SMQ53266.1"/>
    <property type="molecule type" value="Genomic_DNA"/>
</dbReference>
<feature type="compositionally biased region" description="Polar residues" evidence="1">
    <location>
        <begin position="312"/>
        <end position="329"/>
    </location>
</feature>
<sequence>MVTVYNCTLCCFRTASLDDMNTHIADSNNGLVLLKCAGEGCNTRFCLESQTLSHFPHCAAMRRWKAKTKYGLQITEKRVRRKCDVSEERNGQHATFATSVALVAPPTLTAAPPSTKSPKKKMTVAKKARASKRKAEEDDDVGDQEELSNEDDNAPPSAKPSKKKATPAKKGVARKRKAVVLDLDNEEEPISEEDDLRIQDKPASGEELDDEHANNTIGARTQRGNKKPRVANTQEASNIAGSFPSRRARRPAGLTYAPSWYARLEAKGHDLRETKRNFKEADTIAWKAGLGPHPSIIQQVFDEWALEEQVGKNSVAGSAQDHATSSASSRLAAPTQGLIHDLTGEDDEGPEEGVQEEVARGPIQPAGNSEVTPDIDDPVDLDNMFGQPALAHSPMRARPSGIYLPPLPAVPLAPRVHYDDFQMPELSEDEDEDDDLPALPDVARAGLRPGMAWDGQTVNPQETLLHPERGRRDRAGWYRPPRDGR</sequence>
<name>A0A1X7S0Q3_ZYMT9</name>
<feature type="region of interest" description="Disordered" evidence="1">
    <location>
        <begin position="312"/>
        <end position="387"/>
    </location>
</feature>
<feature type="compositionally biased region" description="Basic and acidic residues" evidence="1">
    <location>
        <begin position="465"/>
        <end position="485"/>
    </location>
</feature>
<feature type="compositionally biased region" description="Polar residues" evidence="1">
    <location>
        <begin position="231"/>
        <end position="240"/>
    </location>
</feature>
<feature type="region of interest" description="Disordered" evidence="1">
    <location>
        <begin position="107"/>
        <end position="252"/>
    </location>
</feature>
<feature type="compositionally biased region" description="Acidic residues" evidence="1">
    <location>
        <begin position="183"/>
        <end position="195"/>
    </location>
</feature>
<proteinExistence type="predicted"/>
<evidence type="ECO:0000313" key="2">
    <source>
        <dbReference type="EMBL" id="SMQ53266.1"/>
    </source>
</evidence>
<organism evidence="2 3">
    <name type="scientific">Zymoseptoria tritici (strain ST99CH_3D7)</name>
    <dbReference type="NCBI Taxonomy" id="1276538"/>
    <lineage>
        <taxon>Eukaryota</taxon>
        <taxon>Fungi</taxon>
        <taxon>Dikarya</taxon>
        <taxon>Ascomycota</taxon>
        <taxon>Pezizomycotina</taxon>
        <taxon>Dothideomycetes</taxon>
        <taxon>Dothideomycetidae</taxon>
        <taxon>Mycosphaerellales</taxon>
        <taxon>Mycosphaerellaceae</taxon>
        <taxon>Zymoseptoria</taxon>
    </lineage>
</organism>
<feature type="region of interest" description="Disordered" evidence="1">
    <location>
        <begin position="448"/>
        <end position="485"/>
    </location>
</feature>
<feature type="compositionally biased region" description="Basic residues" evidence="1">
    <location>
        <begin position="160"/>
        <end position="178"/>
    </location>
</feature>
<feature type="compositionally biased region" description="Acidic residues" evidence="1">
    <location>
        <begin position="137"/>
        <end position="153"/>
    </location>
</feature>
<protein>
    <submittedName>
        <fullName evidence="2">Uncharacterized protein</fullName>
    </submittedName>
</protein>
<feature type="compositionally biased region" description="Basic residues" evidence="1">
    <location>
        <begin position="117"/>
        <end position="132"/>
    </location>
</feature>
<reference evidence="2 3" key="1">
    <citation type="submission" date="2016-06" db="EMBL/GenBank/DDBJ databases">
        <authorList>
            <person name="Kjaerup R.B."/>
            <person name="Dalgaard T.S."/>
            <person name="Juul-Madsen H.R."/>
        </authorList>
    </citation>
    <scope>NUCLEOTIDE SEQUENCE [LARGE SCALE GENOMIC DNA]</scope>
</reference>
<evidence type="ECO:0000313" key="3">
    <source>
        <dbReference type="Proteomes" id="UP000215127"/>
    </source>
</evidence>
<evidence type="ECO:0000256" key="1">
    <source>
        <dbReference type="SAM" id="MobiDB-lite"/>
    </source>
</evidence>
<dbReference type="Proteomes" id="UP000215127">
    <property type="component" value="Chromosome 8"/>
</dbReference>